<dbReference type="Gene3D" id="3.40.50.2300">
    <property type="match status" value="1"/>
</dbReference>
<dbReference type="SUPFAM" id="SSF55874">
    <property type="entry name" value="ATPase domain of HSP90 chaperone/DNA topoisomerase II/histidine kinase"/>
    <property type="match status" value="1"/>
</dbReference>
<feature type="domain" description="Histidine kinase" evidence="12">
    <location>
        <begin position="371"/>
        <end position="588"/>
    </location>
</feature>
<dbReference type="SMART" id="SM00448">
    <property type="entry name" value="REC"/>
    <property type="match status" value="1"/>
</dbReference>
<dbReference type="Gene3D" id="1.10.287.130">
    <property type="match status" value="1"/>
</dbReference>
<dbReference type="SUPFAM" id="SSF52172">
    <property type="entry name" value="CheY-like"/>
    <property type="match status" value="1"/>
</dbReference>
<dbReference type="InterPro" id="IPR001789">
    <property type="entry name" value="Sig_transdc_resp-reg_receiver"/>
</dbReference>
<sequence length="739" mass="81459">MRSRFYLPRNIVSGMVVAHLAIFAIILLSGTLALHNAQIQEGAARRYIEAERVVDLIELIEQAVTHAEAGQRGYLLTGQRDYLEPYWQAVDGSAQSSTHPPIRVLLGELARSAQAHAQLGEELSTLSAHIDAKLTELQRTVELYQAGREKEALALVRSGTGKDAMDHIRAGLARLSHAMDVELRELDRKRSEVAAQAYLSAAIISLLSVVALFALLLATRKVNRRIAQAQARVGHFFESDLFGITLSDAAGGIERANDEYLRIIGYSRDDLENGGLRWDTITPPEWLEIERGYIDEARKTGRGRHYEKEIVRKDGKRVPVLLGLVFTDEARHHLVAFVLDITEQKRSQEQLRRQEEELQNENRRKDEFIAMLAHELRNPLAPIQTGLDLMRMSPSSFPGFENTLTIMDRQLGHLVRLIDDLLDVSRINAGKLELRLECIAAVDVVNAALEAIAPQMAEARQTLDLDLPEHELFLHADLVRLTQVLNNLLNNAVRYTPQGGRIRLAVRRDGRNAVFEVKDNGIGIEPEMQPMVFDIFAQAGSGRRMRRDGLGLGLPLAKRLVQMHGGSIALHSAPGQGSSFIVSIPAVEAIAPAATEPAGASAAHAEEAVPAWRSPKRILVLDDNVDAANLLGTLLGAQGHQIGYAHCGADAIALAGELQPDIAFLDIGLPDMSGYDVARELRRMPALARTRLVALTGWGAERDKQASREAGIDLHLTKPARIEEIRALIPELDSRVALD</sequence>
<comment type="catalytic activity">
    <reaction evidence="1">
        <text>ATP + protein L-histidine = ADP + protein N-phospho-L-histidine.</text>
        <dbReference type="EC" id="2.7.13.3"/>
    </reaction>
</comment>
<feature type="domain" description="PAS" evidence="14">
    <location>
        <begin position="229"/>
        <end position="301"/>
    </location>
</feature>
<keyword evidence="10" id="KW-0175">Coiled coil</keyword>
<dbReference type="AlphaFoldDB" id="A0A934SWL4"/>
<reference evidence="16" key="1">
    <citation type="submission" date="2021-01" db="EMBL/GenBank/DDBJ databases">
        <title>Genome sequence of strain Noviherbaspirillum sp. DKR-6.</title>
        <authorList>
            <person name="Chaudhary D.K."/>
        </authorList>
    </citation>
    <scope>NUCLEOTIDE SEQUENCE</scope>
    <source>
        <strain evidence="16">DKR-6</strain>
    </source>
</reference>
<dbReference type="InterPro" id="IPR004358">
    <property type="entry name" value="Sig_transdc_His_kin-like_C"/>
</dbReference>
<dbReference type="GO" id="GO:0005886">
    <property type="term" value="C:plasma membrane"/>
    <property type="evidence" value="ECO:0007669"/>
    <property type="project" value="UniProtKB-SubCell"/>
</dbReference>
<dbReference type="CDD" id="cd17580">
    <property type="entry name" value="REC_2_DhkD-like"/>
    <property type="match status" value="1"/>
</dbReference>
<evidence type="ECO:0000256" key="5">
    <source>
        <dbReference type="ARBA" id="ARBA00022679"/>
    </source>
</evidence>
<dbReference type="PROSITE" id="PS50112">
    <property type="entry name" value="PAS"/>
    <property type="match status" value="1"/>
</dbReference>
<dbReference type="PANTHER" id="PTHR43547">
    <property type="entry name" value="TWO-COMPONENT HISTIDINE KINASE"/>
    <property type="match status" value="1"/>
</dbReference>
<evidence type="ECO:0000256" key="8">
    <source>
        <dbReference type="ARBA" id="ARBA00023136"/>
    </source>
</evidence>
<dbReference type="CDD" id="cd00082">
    <property type="entry name" value="HisKA"/>
    <property type="match status" value="1"/>
</dbReference>
<dbReference type="FunFam" id="1.10.287.130:FF:000001">
    <property type="entry name" value="Two-component sensor histidine kinase"/>
    <property type="match status" value="1"/>
</dbReference>
<comment type="subcellular location">
    <subcellularLocation>
        <location evidence="2">Cell inner membrane</location>
        <topology evidence="2">Multi-pass membrane protein</topology>
    </subcellularLocation>
</comment>
<proteinExistence type="predicted"/>
<dbReference type="InterPro" id="IPR036890">
    <property type="entry name" value="HATPase_C_sf"/>
</dbReference>
<keyword evidence="6" id="KW-0418">Kinase</keyword>
<evidence type="ECO:0000256" key="4">
    <source>
        <dbReference type="ARBA" id="ARBA00022553"/>
    </source>
</evidence>
<dbReference type="InterPro" id="IPR035965">
    <property type="entry name" value="PAS-like_dom_sf"/>
</dbReference>
<dbReference type="PANTHER" id="PTHR43547:SF2">
    <property type="entry name" value="HYBRID SIGNAL TRANSDUCTION HISTIDINE KINASE C"/>
    <property type="match status" value="1"/>
</dbReference>
<dbReference type="EMBL" id="JAEPBG010000008">
    <property type="protein sequence ID" value="MBK4736758.1"/>
    <property type="molecule type" value="Genomic_DNA"/>
</dbReference>
<dbReference type="Gene3D" id="3.30.450.20">
    <property type="entry name" value="PAS domain"/>
    <property type="match status" value="1"/>
</dbReference>
<keyword evidence="7" id="KW-0902">Two-component regulatory system</keyword>
<dbReference type="CDD" id="cd16922">
    <property type="entry name" value="HATPase_EvgS-ArcB-TorS-like"/>
    <property type="match status" value="1"/>
</dbReference>
<evidence type="ECO:0000259" key="14">
    <source>
        <dbReference type="PROSITE" id="PS50112"/>
    </source>
</evidence>
<dbReference type="PRINTS" id="PR00344">
    <property type="entry name" value="BCTRLSENSOR"/>
</dbReference>
<dbReference type="InterPro" id="IPR036097">
    <property type="entry name" value="HisK_dim/P_sf"/>
</dbReference>
<evidence type="ECO:0000256" key="7">
    <source>
        <dbReference type="ARBA" id="ARBA00023012"/>
    </source>
</evidence>
<dbReference type="RefSeq" id="WP_200594484.1">
    <property type="nucleotide sequence ID" value="NZ_JAEPBG010000008.1"/>
</dbReference>
<evidence type="ECO:0000256" key="2">
    <source>
        <dbReference type="ARBA" id="ARBA00004429"/>
    </source>
</evidence>
<keyword evidence="17" id="KW-1185">Reference proteome</keyword>
<dbReference type="PROSITE" id="PS50110">
    <property type="entry name" value="RESPONSE_REGULATORY"/>
    <property type="match status" value="1"/>
</dbReference>
<dbReference type="InterPro" id="IPR000014">
    <property type="entry name" value="PAS"/>
</dbReference>
<keyword evidence="8 11" id="KW-0472">Membrane</keyword>
<evidence type="ECO:0000259" key="15">
    <source>
        <dbReference type="PROSITE" id="PS50113"/>
    </source>
</evidence>
<feature type="coiled-coil region" evidence="10">
    <location>
        <begin position="339"/>
        <end position="371"/>
    </location>
</feature>
<dbReference type="Pfam" id="PF00072">
    <property type="entry name" value="Response_reg"/>
    <property type="match status" value="1"/>
</dbReference>
<dbReference type="Gene3D" id="3.30.565.10">
    <property type="entry name" value="Histidine kinase-like ATPase, C-terminal domain"/>
    <property type="match status" value="1"/>
</dbReference>
<dbReference type="InterPro" id="IPR003661">
    <property type="entry name" value="HisK_dim/P_dom"/>
</dbReference>
<protein>
    <recommendedName>
        <fullName evidence="3">histidine kinase</fullName>
        <ecNumber evidence="3">2.7.13.3</ecNumber>
    </recommendedName>
</protein>
<dbReference type="PROSITE" id="PS50109">
    <property type="entry name" value="HIS_KIN"/>
    <property type="match status" value="1"/>
</dbReference>
<evidence type="ECO:0000256" key="10">
    <source>
        <dbReference type="SAM" id="Coils"/>
    </source>
</evidence>
<dbReference type="InterPro" id="IPR011006">
    <property type="entry name" value="CheY-like_superfamily"/>
</dbReference>
<name>A0A934SWL4_9BURK</name>
<dbReference type="CDD" id="cd00130">
    <property type="entry name" value="PAS"/>
    <property type="match status" value="1"/>
</dbReference>
<evidence type="ECO:0000256" key="1">
    <source>
        <dbReference type="ARBA" id="ARBA00000085"/>
    </source>
</evidence>
<keyword evidence="11" id="KW-1133">Transmembrane helix</keyword>
<evidence type="ECO:0000259" key="13">
    <source>
        <dbReference type="PROSITE" id="PS50110"/>
    </source>
</evidence>
<dbReference type="InterPro" id="IPR005467">
    <property type="entry name" value="His_kinase_dom"/>
</dbReference>
<feature type="modified residue" description="4-aspartylphosphate" evidence="9">
    <location>
        <position position="666"/>
    </location>
</feature>
<feature type="domain" description="Response regulatory" evidence="13">
    <location>
        <begin position="617"/>
        <end position="733"/>
    </location>
</feature>
<dbReference type="CDD" id="cd19410">
    <property type="entry name" value="HK9-like_sensor"/>
    <property type="match status" value="1"/>
</dbReference>
<evidence type="ECO:0000256" key="9">
    <source>
        <dbReference type="PROSITE-ProRule" id="PRU00169"/>
    </source>
</evidence>
<evidence type="ECO:0000256" key="11">
    <source>
        <dbReference type="SAM" id="Phobius"/>
    </source>
</evidence>
<dbReference type="FunFam" id="3.30.565.10:FF:000006">
    <property type="entry name" value="Sensor histidine kinase WalK"/>
    <property type="match status" value="1"/>
</dbReference>
<keyword evidence="11" id="KW-0812">Transmembrane</keyword>
<dbReference type="Pfam" id="PF00512">
    <property type="entry name" value="HisKA"/>
    <property type="match status" value="1"/>
</dbReference>
<dbReference type="Proteomes" id="UP000622890">
    <property type="component" value="Unassembled WGS sequence"/>
</dbReference>
<dbReference type="Pfam" id="PF13426">
    <property type="entry name" value="PAS_9"/>
    <property type="match status" value="1"/>
</dbReference>
<dbReference type="SMART" id="SM00388">
    <property type="entry name" value="HisKA"/>
    <property type="match status" value="1"/>
</dbReference>
<dbReference type="InterPro" id="IPR000700">
    <property type="entry name" value="PAS-assoc_C"/>
</dbReference>
<evidence type="ECO:0000313" key="17">
    <source>
        <dbReference type="Proteomes" id="UP000622890"/>
    </source>
</evidence>
<dbReference type="SMART" id="SM00387">
    <property type="entry name" value="HATPase_c"/>
    <property type="match status" value="1"/>
</dbReference>
<dbReference type="PROSITE" id="PS50113">
    <property type="entry name" value="PAC"/>
    <property type="match status" value="1"/>
</dbReference>
<dbReference type="SUPFAM" id="SSF55785">
    <property type="entry name" value="PYP-like sensor domain (PAS domain)"/>
    <property type="match status" value="1"/>
</dbReference>
<dbReference type="NCBIfam" id="TIGR00229">
    <property type="entry name" value="sensory_box"/>
    <property type="match status" value="1"/>
</dbReference>
<dbReference type="InterPro" id="IPR007891">
    <property type="entry name" value="CHASE3"/>
</dbReference>
<accession>A0A934SWL4</accession>
<evidence type="ECO:0000256" key="6">
    <source>
        <dbReference type="ARBA" id="ARBA00022777"/>
    </source>
</evidence>
<dbReference type="Pfam" id="PF05227">
    <property type="entry name" value="CHASE3"/>
    <property type="match status" value="1"/>
</dbReference>
<dbReference type="Pfam" id="PF02518">
    <property type="entry name" value="HATPase_c"/>
    <property type="match status" value="1"/>
</dbReference>
<organism evidence="16 17">
    <name type="scientific">Noviherbaspirillum pedocola</name>
    <dbReference type="NCBI Taxonomy" id="2801341"/>
    <lineage>
        <taxon>Bacteria</taxon>
        <taxon>Pseudomonadati</taxon>
        <taxon>Pseudomonadota</taxon>
        <taxon>Betaproteobacteria</taxon>
        <taxon>Burkholderiales</taxon>
        <taxon>Oxalobacteraceae</taxon>
        <taxon>Noviherbaspirillum</taxon>
    </lineage>
</organism>
<evidence type="ECO:0000259" key="12">
    <source>
        <dbReference type="PROSITE" id="PS50109"/>
    </source>
</evidence>
<dbReference type="GO" id="GO:0000155">
    <property type="term" value="F:phosphorelay sensor kinase activity"/>
    <property type="evidence" value="ECO:0007669"/>
    <property type="project" value="InterPro"/>
</dbReference>
<comment type="caution">
    <text evidence="16">The sequence shown here is derived from an EMBL/GenBank/DDBJ whole genome shotgun (WGS) entry which is preliminary data.</text>
</comment>
<keyword evidence="5" id="KW-0808">Transferase</keyword>
<keyword evidence="4 9" id="KW-0597">Phosphoprotein</keyword>
<feature type="domain" description="PAC" evidence="15">
    <location>
        <begin position="304"/>
        <end position="353"/>
    </location>
</feature>
<dbReference type="SUPFAM" id="SSF47384">
    <property type="entry name" value="Homodimeric domain of signal transducing histidine kinase"/>
    <property type="match status" value="1"/>
</dbReference>
<feature type="transmembrane region" description="Helical" evidence="11">
    <location>
        <begin position="197"/>
        <end position="218"/>
    </location>
</feature>
<evidence type="ECO:0000256" key="3">
    <source>
        <dbReference type="ARBA" id="ARBA00012438"/>
    </source>
</evidence>
<gene>
    <name evidence="16" type="ORF">JJB74_19195</name>
</gene>
<dbReference type="EC" id="2.7.13.3" evidence="3"/>
<dbReference type="InterPro" id="IPR003594">
    <property type="entry name" value="HATPase_dom"/>
</dbReference>
<evidence type="ECO:0000313" key="16">
    <source>
        <dbReference type="EMBL" id="MBK4736758.1"/>
    </source>
</evidence>